<gene>
    <name evidence="2" type="ORF">ACFOYW_17290</name>
</gene>
<proteinExistence type="predicted"/>
<feature type="transmembrane region" description="Helical" evidence="1">
    <location>
        <begin position="44"/>
        <end position="69"/>
    </location>
</feature>
<comment type="caution">
    <text evidence="2">The sequence shown here is derived from an EMBL/GenBank/DDBJ whole genome shotgun (WGS) entry which is preliminary data.</text>
</comment>
<sequence>MTIVDRALFVPTLCTASCEARHVIVPSVFFGHDGYDWLALAAQAGGALATVITAIVAIAALLVSLWLALVDRKRSREVTARAEDELRRSREADLRAQAELITVWLDQDEGSGRGDVMLSNASTGAIYDVVIGYGVAYGAGTGFLKGEWNSNDALLFINRLPPGMWAVAGAPGYPGGGMHIHVEAAIAFRDAAGRDWARDATGDLQQIEEHPYEYVQAMQPISPWATIRRVSSV</sequence>
<name>A0ABV8QA30_9MICO</name>
<accession>A0ABV8QA30</accession>
<evidence type="ECO:0000313" key="2">
    <source>
        <dbReference type="EMBL" id="MFC4245125.1"/>
    </source>
</evidence>
<organism evidence="2 3">
    <name type="scientific">Gryllotalpicola reticulitermitis</name>
    <dbReference type="NCBI Taxonomy" id="1184153"/>
    <lineage>
        <taxon>Bacteria</taxon>
        <taxon>Bacillati</taxon>
        <taxon>Actinomycetota</taxon>
        <taxon>Actinomycetes</taxon>
        <taxon>Micrococcales</taxon>
        <taxon>Microbacteriaceae</taxon>
        <taxon>Gryllotalpicola</taxon>
    </lineage>
</organism>
<evidence type="ECO:0000256" key="1">
    <source>
        <dbReference type="SAM" id="Phobius"/>
    </source>
</evidence>
<keyword evidence="1" id="KW-0812">Transmembrane</keyword>
<keyword evidence="3" id="KW-1185">Reference proteome</keyword>
<evidence type="ECO:0000313" key="3">
    <source>
        <dbReference type="Proteomes" id="UP001595900"/>
    </source>
</evidence>
<keyword evidence="1" id="KW-1133">Transmembrane helix</keyword>
<reference evidence="3" key="1">
    <citation type="journal article" date="2019" name="Int. J. Syst. Evol. Microbiol.">
        <title>The Global Catalogue of Microorganisms (GCM) 10K type strain sequencing project: providing services to taxonomists for standard genome sequencing and annotation.</title>
        <authorList>
            <consortium name="The Broad Institute Genomics Platform"/>
            <consortium name="The Broad Institute Genome Sequencing Center for Infectious Disease"/>
            <person name="Wu L."/>
            <person name="Ma J."/>
        </authorList>
    </citation>
    <scope>NUCLEOTIDE SEQUENCE [LARGE SCALE GENOMIC DNA]</scope>
    <source>
        <strain evidence="3">CGMCC 1.10363</strain>
    </source>
</reference>
<protein>
    <submittedName>
        <fullName evidence="2">Uncharacterized protein</fullName>
    </submittedName>
</protein>
<dbReference type="Proteomes" id="UP001595900">
    <property type="component" value="Unassembled WGS sequence"/>
</dbReference>
<keyword evidence="1" id="KW-0472">Membrane</keyword>
<dbReference type="EMBL" id="JBHSCN010000021">
    <property type="protein sequence ID" value="MFC4245125.1"/>
    <property type="molecule type" value="Genomic_DNA"/>
</dbReference>
<dbReference type="RefSeq" id="WP_390231907.1">
    <property type="nucleotide sequence ID" value="NZ_JBHSCN010000021.1"/>
</dbReference>